<dbReference type="Proteomes" id="UP000326565">
    <property type="component" value="Unassembled WGS sequence"/>
</dbReference>
<accession>A0A5N5X7M5</accession>
<protein>
    <submittedName>
        <fullName evidence="1">Uncharacterized protein</fullName>
    </submittedName>
</protein>
<dbReference type="OrthoDB" id="5398233at2759"/>
<evidence type="ECO:0000313" key="1">
    <source>
        <dbReference type="EMBL" id="KAB8076077.1"/>
    </source>
</evidence>
<dbReference type="EMBL" id="ML732185">
    <property type="protein sequence ID" value="KAB8076077.1"/>
    <property type="molecule type" value="Genomic_DNA"/>
</dbReference>
<name>A0A5N5X7M5_9EURO</name>
<proteinExistence type="predicted"/>
<reference evidence="1 2" key="1">
    <citation type="submission" date="2019-04" db="EMBL/GenBank/DDBJ databases">
        <title>Friends and foes A comparative genomics study of 23 Aspergillus species from section Flavi.</title>
        <authorList>
            <consortium name="DOE Joint Genome Institute"/>
            <person name="Kjaerbolling I."/>
            <person name="Vesth T."/>
            <person name="Frisvad J.C."/>
            <person name="Nybo J.L."/>
            <person name="Theobald S."/>
            <person name="Kildgaard S."/>
            <person name="Isbrandt T."/>
            <person name="Kuo A."/>
            <person name="Sato A."/>
            <person name="Lyhne E.K."/>
            <person name="Kogle M.E."/>
            <person name="Wiebenga A."/>
            <person name="Kun R.S."/>
            <person name="Lubbers R.J."/>
            <person name="Makela M.R."/>
            <person name="Barry K."/>
            <person name="Chovatia M."/>
            <person name="Clum A."/>
            <person name="Daum C."/>
            <person name="Haridas S."/>
            <person name="He G."/>
            <person name="LaButti K."/>
            <person name="Lipzen A."/>
            <person name="Mondo S."/>
            <person name="Riley R."/>
            <person name="Salamov A."/>
            <person name="Simmons B.A."/>
            <person name="Magnuson J.K."/>
            <person name="Henrissat B."/>
            <person name="Mortensen U.H."/>
            <person name="Larsen T.O."/>
            <person name="Devries R.P."/>
            <person name="Grigoriev I.V."/>
            <person name="Machida M."/>
            <person name="Baker S.E."/>
            <person name="Andersen M.R."/>
        </authorList>
    </citation>
    <scope>NUCLEOTIDE SEQUENCE [LARGE SCALE GENOMIC DNA]</scope>
    <source>
        <strain evidence="1 2">CBS 151.66</strain>
    </source>
</reference>
<sequence>MPIHKNWQVKPYPGDKCTLRPLFTRIGWFKSYGSSNNCGTSYGNNYASTHKSRTGEVHFTT</sequence>
<keyword evidence="2" id="KW-1185">Reference proteome</keyword>
<organism evidence="1 2">
    <name type="scientific">Aspergillus leporis</name>
    <dbReference type="NCBI Taxonomy" id="41062"/>
    <lineage>
        <taxon>Eukaryota</taxon>
        <taxon>Fungi</taxon>
        <taxon>Dikarya</taxon>
        <taxon>Ascomycota</taxon>
        <taxon>Pezizomycotina</taxon>
        <taxon>Eurotiomycetes</taxon>
        <taxon>Eurotiomycetidae</taxon>
        <taxon>Eurotiales</taxon>
        <taxon>Aspergillaceae</taxon>
        <taxon>Aspergillus</taxon>
        <taxon>Aspergillus subgen. Circumdati</taxon>
    </lineage>
</organism>
<dbReference type="AlphaFoldDB" id="A0A5N5X7M5"/>
<gene>
    <name evidence="1" type="ORF">BDV29DRAFT_170742</name>
</gene>
<evidence type="ECO:0000313" key="2">
    <source>
        <dbReference type="Proteomes" id="UP000326565"/>
    </source>
</evidence>